<comment type="similarity">
    <text evidence="1">Belongs to the FHY3/FAR1 family.</text>
</comment>
<name>A0A3L6TNM1_PANMI</name>
<dbReference type="InterPro" id="IPR031052">
    <property type="entry name" value="FHY3/FAR1"/>
</dbReference>
<keyword evidence="1" id="KW-0479">Metal-binding</keyword>
<sequence>MSPPQNLRRNKSLDGVTGVVASTIKENLATKPTAKSYVHLPLLPPGSPLYSVVAEDAGGEGAGGSMEEEVRPPRNCPVNTVAWGKAFQEGPAAILHAESGGVTVPIADTATDAVNVEDGVEVLSTPQEPFAGMSFNNSDAARDYYNSYARHTGFSIRIDTSRLTTTRSEGFNAVLKRYVNPKNSILNFVGQYKKIQQQIVSKQDLQEANTAARVPHYLTGHHMERQMKKAYTRKLFNVFQHELQLSSSYYVVRVEGDDLINVIPYKHCSDPLYGT</sequence>
<keyword evidence="1" id="KW-0863">Zinc-finger</keyword>
<keyword evidence="3" id="KW-1185">Reference proteome</keyword>
<evidence type="ECO:0000313" key="2">
    <source>
        <dbReference type="EMBL" id="RLN41081.1"/>
    </source>
</evidence>
<reference evidence="3" key="1">
    <citation type="journal article" date="2019" name="Nat. Commun.">
        <title>The genome of broomcorn millet.</title>
        <authorList>
            <person name="Zou C."/>
            <person name="Miki D."/>
            <person name="Li D."/>
            <person name="Tang Q."/>
            <person name="Xiao L."/>
            <person name="Rajput S."/>
            <person name="Deng P."/>
            <person name="Jia W."/>
            <person name="Huang R."/>
            <person name="Zhang M."/>
            <person name="Sun Y."/>
            <person name="Hu J."/>
            <person name="Fu X."/>
            <person name="Schnable P.S."/>
            <person name="Li F."/>
            <person name="Zhang H."/>
            <person name="Feng B."/>
            <person name="Zhu X."/>
            <person name="Liu R."/>
            <person name="Schnable J.C."/>
            <person name="Zhu J.-K."/>
            <person name="Zhang H."/>
        </authorList>
    </citation>
    <scope>NUCLEOTIDE SEQUENCE [LARGE SCALE GENOMIC DNA]</scope>
</reference>
<dbReference type="EMBL" id="PQIB02000001">
    <property type="protein sequence ID" value="RLN41081.1"/>
    <property type="molecule type" value="Genomic_DNA"/>
</dbReference>
<dbReference type="PANTHER" id="PTHR31669:SF296">
    <property type="entry name" value="PROTEIN FAR1-RELATED SEQUENCE"/>
    <property type="match status" value="1"/>
</dbReference>
<dbReference type="GO" id="GO:0008270">
    <property type="term" value="F:zinc ion binding"/>
    <property type="evidence" value="ECO:0007669"/>
    <property type="project" value="UniProtKB-UniRule"/>
</dbReference>
<gene>
    <name evidence="2" type="ORF">C2845_PM01G04490</name>
</gene>
<evidence type="ECO:0000313" key="3">
    <source>
        <dbReference type="Proteomes" id="UP000275267"/>
    </source>
</evidence>
<dbReference type="Proteomes" id="UP000275267">
    <property type="component" value="Unassembled WGS sequence"/>
</dbReference>
<accession>A0A3L6TNM1</accession>
<dbReference type="GO" id="GO:0005634">
    <property type="term" value="C:nucleus"/>
    <property type="evidence" value="ECO:0007669"/>
    <property type="project" value="UniProtKB-SubCell"/>
</dbReference>
<protein>
    <recommendedName>
        <fullName evidence="1">Protein FAR1-RELATED SEQUENCE</fullName>
    </recommendedName>
</protein>
<dbReference type="AlphaFoldDB" id="A0A3L6TNM1"/>
<comment type="function">
    <text evidence="1">Putative transcription activator involved in regulating light control of development.</text>
</comment>
<organism evidence="2 3">
    <name type="scientific">Panicum miliaceum</name>
    <name type="common">Proso millet</name>
    <name type="synonym">Broomcorn millet</name>
    <dbReference type="NCBI Taxonomy" id="4540"/>
    <lineage>
        <taxon>Eukaryota</taxon>
        <taxon>Viridiplantae</taxon>
        <taxon>Streptophyta</taxon>
        <taxon>Embryophyta</taxon>
        <taxon>Tracheophyta</taxon>
        <taxon>Spermatophyta</taxon>
        <taxon>Magnoliopsida</taxon>
        <taxon>Liliopsida</taxon>
        <taxon>Poales</taxon>
        <taxon>Poaceae</taxon>
        <taxon>PACMAD clade</taxon>
        <taxon>Panicoideae</taxon>
        <taxon>Panicodae</taxon>
        <taxon>Paniceae</taxon>
        <taxon>Panicinae</taxon>
        <taxon>Panicum</taxon>
        <taxon>Panicum sect. Panicum</taxon>
    </lineage>
</organism>
<dbReference type="GO" id="GO:0006355">
    <property type="term" value="P:regulation of DNA-templated transcription"/>
    <property type="evidence" value="ECO:0007669"/>
    <property type="project" value="UniProtKB-UniRule"/>
</dbReference>
<comment type="caution">
    <text evidence="2">The sequence shown here is derived from an EMBL/GenBank/DDBJ whole genome shotgun (WGS) entry which is preliminary data.</text>
</comment>
<dbReference type="PANTHER" id="PTHR31669">
    <property type="entry name" value="PROTEIN FAR1-RELATED SEQUENCE 10-RELATED"/>
    <property type="match status" value="1"/>
</dbReference>
<evidence type="ECO:0000256" key="1">
    <source>
        <dbReference type="RuleBase" id="RU367018"/>
    </source>
</evidence>
<comment type="subcellular location">
    <subcellularLocation>
        <location evidence="1">Nucleus</location>
    </subcellularLocation>
</comment>
<proteinExistence type="inferred from homology"/>
<keyword evidence="1" id="KW-0539">Nucleus</keyword>
<dbReference type="OrthoDB" id="689460at2759"/>
<keyword evidence="1" id="KW-0862">Zinc</keyword>